<keyword evidence="6" id="KW-1185">Reference proteome</keyword>
<evidence type="ECO:0000256" key="3">
    <source>
        <dbReference type="SAM" id="SignalP"/>
    </source>
</evidence>
<feature type="domain" description="Alginate lyase" evidence="4">
    <location>
        <begin position="70"/>
        <end position="357"/>
    </location>
</feature>
<sequence length="411" mass="45416">MKTSTLRTLLLETLFCTLLLPVHSFTSYANDFVGPDDVLSKSFNKTTLEAQATIVAWADDLAANGGSPWTVTSKTIMPPSQDKHDYVSWAPYSWPNCTGVGNTTELTPEQIWVTCPYYTRDGLFNPDARLVNDVGAFGNMSDAVFYNALAWAINGSSVYSANVAQYIQTWFVDPDTAMNPNLNFAQMARGPNGQVGQHTGVLDLKCMTKVVSAVLILRQGKAVEWTSELDTQLTNWTNSYMTWLETSSLGKGEEAAANNHGTFFYNQLAALQILVGDNNGAKDTLEKYFTTQYKKQIAANGDQPLETARTRPYHYRAYNLAAMITNAKLGAYIGYDVWNLTTDAGTNIKSALDYAMTLPAGSELASELYPKHSRCWLRVRRPGRHLCQVPPPECRHVVPCGRAVPVESAFL</sequence>
<name>A0A1C7MJA1_GRIFR</name>
<dbReference type="EMBL" id="LUGG01000003">
    <property type="protein sequence ID" value="OBZ76953.1"/>
    <property type="molecule type" value="Genomic_DNA"/>
</dbReference>
<accession>A0A1C7MJA1</accession>
<dbReference type="OrthoDB" id="63533at2759"/>
<dbReference type="InterPro" id="IPR008929">
    <property type="entry name" value="Chondroitin_lyas"/>
</dbReference>
<proteinExistence type="predicted"/>
<protein>
    <recommendedName>
        <fullName evidence="4">Alginate lyase domain-containing protein</fullName>
    </recommendedName>
</protein>
<keyword evidence="1 3" id="KW-0732">Signal</keyword>
<dbReference type="InterPro" id="IPR008397">
    <property type="entry name" value="Alginate_lyase_dom"/>
</dbReference>
<dbReference type="AlphaFoldDB" id="A0A1C7MJA1"/>
<comment type="caution">
    <text evidence="5">The sequence shown here is derived from an EMBL/GenBank/DDBJ whole genome shotgun (WGS) entry which is preliminary data.</text>
</comment>
<dbReference type="STRING" id="5627.A0A1C7MJA1"/>
<keyword evidence="2" id="KW-0456">Lyase</keyword>
<feature type="signal peptide" evidence="3">
    <location>
        <begin position="1"/>
        <end position="24"/>
    </location>
</feature>
<dbReference type="GO" id="GO:0042597">
    <property type="term" value="C:periplasmic space"/>
    <property type="evidence" value="ECO:0007669"/>
    <property type="project" value="InterPro"/>
</dbReference>
<organism evidence="5 6">
    <name type="scientific">Grifola frondosa</name>
    <name type="common">Maitake</name>
    <name type="synonym">Polyporus frondosus</name>
    <dbReference type="NCBI Taxonomy" id="5627"/>
    <lineage>
        <taxon>Eukaryota</taxon>
        <taxon>Fungi</taxon>
        <taxon>Dikarya</taxon>
        <taxon>Basidiomycota</taxon>
        <taxon>Agaricomycotina</taxon>
        <taxon>Agaricomycetes</taxon>
        <taxon>Polyporales</taxon>
        <taxon>Grifolaceae</taxon>
        <taxon>Grifola</taxon>
    </lineage>
</organism>
<evidence type="ECO:0000256" key="1">
    <source>
        <dbReference type="ARBA" id="ARBA00022729"/>
    </source>
</evidence>
<reference evidence="5 6" key="1">
    <citation type="submission" date="2016-03" db="EMBL/GenBank/DDBJ databases">
        <title>Whole genome sequencing of Grifola frondosa 9006-11.</title>
        <authorList>
            <person name="Min B."/>
            <person name="Park H."/>
            <person name="Kim J.-G."/>
            <person name="Cho H."/>
            <person name="Oh Y.-L."/>
            <person name="Kong W.-S."/>
            <person name="Choi I.-G."/>
        </authorList>
    </citation>
    <scope>NUCLEOTIDE SEQUENCE [LARGE SCALE GENOMIC DNA]</scope>
    <source>
        <strain evidence="5 6">9006-11</strain>
    </source>
</reference>
<dbReference type="Pfam" id="PF05426">
    <property type="entry name" value="Alginate_lyase"/>
    <property type="match status" value="1"/>
</dbReference>
<evidence type="ECO:0000313" key="6">
    <source>
        <dbReference type="Proteomes" id="UP000092993"/>
    </source>
</evidence>
<dbReference type="OMA" id="EQIWTTC"/>
<feature type="chain" id="PRO_5008889159" description="Alginate lyase domain-containing protein" evidence="3">
    <location>
        <begin position="25"/>
        <end position="411"/>
    </location>
</feature>
<dbReference type="Proteomes" id="UP000092993">
    <property type="component" value="Unassembled WGS sequence"/>
</dbReference>
<dbReference type="Gene3D" id="1.50.10.100">
    <property type="entry name" value="Chondroitin AC/alginate lyase"/>
    <property type="match status" value="1"/>
</dbReference>
<evidence type="ECO:0000259" key="4">
    <source>
        <dbReference type="Pfam" id="PF05426"/>
    </source>
</evidence>
<evidence type="ECO:0000256" key="2">
    <source>
        <dbReference type="ARBA" id="ARBA00023239"/>
    </source>
</evidence>
<dbReference type="SUPFAM" id="SSF48230">
    <property type="entry name" value="Chondroitin AC/alginate lyase"/>
    <property type="match status" value="1"/>
</dbReference>
<evidence type="ECO:0000313" key="5">
    <source>
        <dbReference type="EMBL" id="OBZ76953.1"/>
    </source>
</evidence>
<dbReference type="GO" id="GO:0016829">
    <property type="term" value="F:lyase activity"/>
    <property type="evidence" value="ECO:0007669"/>
    <property type="project" value="UniProtKB-KW"/>
</dbReference>
<gene>
    <name evidence="5" type="ORF">A0H81_03400</name>
</gene>